<dbReference type="RefSeq" id="XP_025421089.1">
    <property type="nucleotide sequence ID" value="XM_025565304.1"/>
</dbReference>
<evidence type="ECO:0000313" key="2">
    <source>
        <dbReference type="RefSeq" id="XP_025421089.1"/>
    </source>
</evidence>
<dbReference type="Gene3D" id="2.20.25.240">
    <property type="match status" value="1"/>
</dbReference>
<dbReference type="GeneID" id="112691152"/>
<dbReference type="OrthoDB" id="6607069at2759"/>
<name>A0A8B8GCY2_9HEMI</name>
<keyword evidence="1" id="KW-1185">Reference proteome</keyword>
<protein>
    <submittedName>
        <fullName evidence="2">Uncharacterized protein LOC112691152</fullName>
    </submittedName>
</protein>
<dbReference type="AlphaFoldDB" id="A0A8B8GCY2"/>
<gene>
    <name evidence="2" type="primary">LOC112691152</name>
</gene>
<proteinExistence type="predicted"/>
<organism evidence="1 2">
    <name type="scientific">Sipha flava</name>
    <name type="common">yellow sugarcane aphid</name>
    <dbReference type="NCBI Taxonomy" id="143950"/>
    <lineage>
        <taxon>Eukaryota</taxon>
        <taxon>Metazoa</taxon>
        <taxon>Ecdysozoa</taxon>
        <taxon>Arthropoda</taxon>
        <taxon>Hexapoda</taxon>
        <taxon>Insecta</taxon>
        <taxon>Pterygota</taxon>
        <taxon>Neoptera</taxon>
        <taxon>Paraneoptera</taxon>
        <taxon>Hemiptera</taxon>
        <taxon>Sternorrhyncha</taxon>
        <taxon>Aphidomorpha</taxon>
        <taxon>Aphidoidea</taxon>
        <taxon>Aphididae</taxon>
        <taxon>Sipha</taxon>
    </lineage>
</organism>
<reference evidence="2" key="1">
    <citation type="submission" date="2025-08" db="UniProtKB">
        <authorList>
            <consortium name="RefSeq"/>
        </authorList>
    </citation>
    <scope>IDENTIFICATION</scope>
    <source>
        <tissue evidence="2">Whole body</tissue>
    </source>
</reference>
<sequence>MEVQNIISEKQKHLKIIDKYKFCFHKCLANNIQRWKCTVKICISSLKINKNYILLNVCDTDHNHDALSEAVINRQIVSNFLKRKSTQELFERPAKQMHRHLKESIDISVKSTLAIIGIRYIKNYLYRAQSEQLPKLPTNILNVHSALNAIDCITNEKNLFCF</sequence>
<evidence type="ECO:0000313" key="1">
    <source>
        <dbReference type="Proteomes" id="UP000694846"/>
    </source>
</evidence>
<dbReference type="Proteomes" id="UP000694846">
    <property type="component" value="Unplaced"/>
</dbReference>
<accession>A0A8B8GCY2</accession>